<evidence type="ECO:0000256" key="4">
    <source>
        <dbReference type="SAM" id="MobiDB-lite"/>
    </source>
</evidence>
<dbReference type="InterPro" id="IPR002938">
    <property type="entry name" value="FAD-bd"/>
</dbReference>
<dbReference type="PRINTS" id="PR00420">
    <property type="entry name" value="RNGMNOXGNASE"/>
</dbReference>
<dbReference type="Proteomes" id="UP000095149">
    <property type="component" value="Unassembled WGS sequence"/>
</dbReference>
<evidence type="ECO:0000313" key="6">
    <source>
        <dbReference type="EMBL" id="ODO00418.1"/>
    </source>
</evidence>
<feature type="compositionally biased region" description="Pro residues" evidence="4">
    <location>
        <begin position="386"/>
        <end position="396"/>
    </location>
</feature>
<feature type="region of interest" description="Disordered" evidence="4">
    <location>
        <begin position="384"/>
        <end position="405"/>
    </location>
</feature>
<dbReference type="PANTHER" id="PTHR46720">
    <property type="entry name" value="HYDROXYLASE, PUTATIVE (AFU_ORTHOLOGUE AFUA_3G01460)-RELATED"/>
    <property type="match status" value="1"/>
</dbReference>
<evidence type="ECO:0000256" key="1">
    <source>
        <dbReference type="ARBA" id="ARBA00022630"/>
    </source>
</evidence>
<proteinExistence type="predicted"/>
<dbReference type="Pfam" id="PF01494">
    <property type="entry name" value="FAD_binding_3"/>
    <property type="match status" value="1"/>
</dbReference>
<dbReference type="InterPro" id="IPR051104">
    <property type="entry name" value="FAD_monoxygenase"/>
</dbReference>
<feature type="region of interest" description="Disordered" evidence="4">
    <location>
        <begin position="470"/>
        <end position="494"/>
    </location>
</feature>
<name>A0A1E3JHU8_9TREE</name>
<evidence type="ECO:0000256" key="3">
    <source>
        <dbReference type="ARBA" id="ARBA00023002"/>
    </source>
</evidence>
<feature type="domain" description="FAD-binding" evidence="5">
    <location>
        <begin position="10"/>
        <end position="341"/>
    </location>
</feature>
<evidence type="ECO:0000313" key="7">
    <source>
        <dbReference type="Proteomes" id="UP000095149"/>
    </source>
</evidence>
<sequence length="512" mass="55927">MTVTQQDKLRIAVIGAGPGGLAATINLLRLPFVELSVFDQATELREVGAGISINQNTWRHLQLLGAAEAIEQYTKRGDGTKIAGEQRNGRTGEVLKRTYQSVDPNKPARSRIERYKLQQALLQQIPQSIIQLNKRLASIDESKKEGVVLTFKDGSVEGPFGLVVGADGIRSAVRQHTFPSHRLSYTGKTAFRTLIPASAVAHIPNLPPASTFWHTAKTHVYTDFLDGGLFEIATRAEIANDPENGREKVSWGQKVGREDVVGYYDNYCETIRQVIAAPTEWLEFAMFGGPRLESVISNGRIALLGDASHPLSGAFGSGAAFAFEDAYVLAQALSYTYRQTQSGQGSTKGAVGEALELYDGVRSPHYKNLVRTVLLPLPHPSCLQLIPPPSPPPPPNFSSSQEPRADKKEQYSILNAFSQNTFATAASHPPEVDEDAYIAETTRRNWTAENEWIYTYDVTDVWAGKVRELEKEKEGKEGKEVGESGEKVEGLSVGDVPKENVLATPVGVAVEA</sequence>
<dbReference type="AlphaFoldDB" id="A0A1E3JHU8"/>
<dbReference type="GO" id="GO:0044550">
    <property type="term" value="P:secondary metabolite biosynthetic process"/>
    <property type="evidence" value="ECO:0007669"/>
    <property type="project" value="TreeGrafter"/>
</dbReference>
<keyword evidence="3" id="KW-0560">Oxidoreductase</keyword>
<dbReference type="EMBL" id="MEKH01000011">
    <property type="protein sequence ID" value="ODO00418.1"/>
    <property type="molecule type" value="Genomic_DNA"/>
</dbReference>
<dbReference type="Gene3D" id="3.50.50.60">
    <property type="entry name" value="FAD/NAD(P)-binding domain"/>
    <property type="match status" value="1"/>
</dbReference>
<protein>
    <recommendedName>
        <fullName evidence="5">FAD-binding domain-containing protein</fullName>
    </recommendedName>
</protein>
<keyword evidence="2" id="KW-0274">FAD</keyword>
<dbReference type="GO" id="GO:0016491">
    <property type="term" value="F:oxidoreductase activity"/>
    <property type="evidence" value="ECO:0007669"/>
    <property type="project" value="UniProtKB-KW"/>
</dbReference>
<dbReference type="PANTHER" id="PTHR46720:SF3">
    <property type="entry name" value="FAD-BINDING DOMAIN-CONTAINING PROTEIN-RELATED"/>
    <property type="match status" value="1"/>
</dbReference>
<gene>
    <name evidence="6" type="ORF">I350_07058</name>
</gene>
<feature type="compositionally biased region" description="Basic and acidic residues" evidence="4">
    <location>
        <begin position="470"/>
        <end position="489"/>
    </location>
</feature>
<accession>A0A1E3JHU8</accession>
<evidence type="ECO:0000259" key="5">
    <source>
        <dbReference type="Pfam" id="PF01494"/>
    </source>
</evidence>
<dbReference type="OrthoDB" id="417877at2759"/>
<keyword evidence="1" id="KW-0285">Flavoprotein</keyword>
<evidence type="ECO:0000256" key="2">
    <source>
        <dbReference type="ARBA" id="ARBA00022827"/>
    </source>
</evidence>
<dbReference type="GO" id="GO:0071949">
    <property type="term" value="F:FAD binding"/>
    <property type="evidence" value="ECO:0007669"/>
    <property type="project" value="InterPro"/>
</dbReference>
<dbReference type="SUPFAM" id="SSF51905">
    <property type="entry name" value="FAD/NAD(P)-binding domain"/>
    <property type="match status" value="1"/>
</dbReference>
<dbReference type="InterPro" id="IPR036188">
    <property type="entry name" value="FAD/NAD-bd_sf"/>
</dbReference>
<reference evidence="6 7" key="1">
    <citation type="submission" date="2016-06" db="EMBL/GenBank/DDBJ databases">
        <title>Evolution of pathogenesis and genome organization in the Tremellales.</title>
        <authorList>
            <person name="Cuomo C."/>
            <person name="Litvintseva A."/>
            <person name="Heitman J."/>
            <person name="Chen Y."/>
            <person name="Sun S."/>
            <person name="Springer D."/>
            <person name="Dromer F."/>
            <person name="Young S."/>
            <person name="Zeng Q."/>
            <person name="Chapman S."/>
            <person name="Gujja S."/>
            <person name="Saif S."/>
            <person name="Birren B."/>
        </authorList>
    </citation>
    <scope>NUCLEOTIDE SEQUENCE [LARGE SCALE GENOMIC DNA]</scope>
    <source>
        <strain evidence="6 7">CBS 6273</strain>
    </source>
</reference>
<comment type="caution">
    <text evidence="6">The sequence shown here is derived from an EMBL/GenBank/DDBJ whole genome shotgun (WGS) entry which is preliminary data.</text>
</comment>
<organism evidence="6 7">
    <name type="scientific">Cryptococcus amylolentus CBS 6273</name>
    <dbReference type="NCBI Taxonomy" id="1296118"/>
    <lineage>
        <taxon>Eukaryota</taxon>
        <taxon>Fungi</taxon>
        <taxon>Dikarya</taxon>
        <taxon>Basidiomycota</taxon>
        <taxon>Agaricomycotina</taxon>
        <taxon>Tremellomycetes</taxon>
        <taxon>Tremellales</taxon>
        <taxon>Cryptococcaceae</taxon>
        <taxon>Cryptococcus</taxon>
    </lineage>
</organism>